<dbReference type="CDD" id="cd14256">
    <property type="entry name" value="Dockerin_I"/>
    <property type="match status" value="1"/>
</dbReference>
<dbReference type="PATRIC" id="fig|1618443.3.peg.1007"/>
<evidence type="ECO:0000256" key="2">
    <source>
        <dbReference type="SAM" id="SignalP"/>
    </source>
</evidence>
<feature type="region of interest" description="Disordered" evidence="1">
    <location>
        <begin position="321"/>
        <end position="346"/>
    </location>
</feature>
<comment type="caution">
    <text evidence="3">The sequence shown here is derived from an EMBL/GenBank/DDBJ whole genome shotgun (WGS) entry which is preliminary data.</text>
</comment>
<organism evidence="3 4">
    <name type="scientific">Candidatus Gottesmanbacteria bacterium GW2011_GWA2_43_14</name>
    <dbReference type="NCBI Taxonomy" id="1618443"/>
    <lineage>
        <taxon>Bacteria</taxon>
        <taxon>Candidatus Gottesmaniibacteriota</taxon>
    </lineage>
</organism>
<protein>
    <recommendedName>
        <fullName evidence="5">Dockerin domain-containing protein</fullName>
    </recommendedName>
</protein>
<dbReference type="GO" id="GO:0000272">
    <property type="term" value="P:polysaccharide catabolic process"/>
    <property type="evidence" value="ECO:0007669"/>
    <property type="project" value="InterPro"/>
</dbReference>
<feature type="signal peptide" evidence="2">
    <location>
        <begin position="1"/>
        <end position="24"/>
    </location>
</feature>
<dbReference type="InterPro" id="IPR002105">
    <property type="entry name" value="Dockerin_1_rpt"/>
</dbReference>
<name>A0A0G1DJD9_9BACT</name>
<evidence type="ECO:0008006" key="5">
    <source>
        <dbReference type="Google" id="ProtNLM"/>
    </source>
</evidence>
<feature type="chain" id="PRO_5002536568" description="Dockerin domain-containing protein" evidence="2">
    <location>
        <begin position="25"/>
        <end position="394"/>
    </location>
</feature>
<keyword evidence="2" id="KW-0732">Signal</keyword>
<proteinExistence type="predicted"/>
<accession>A0A0G1DJD9</accession>
<dbReference type="EMBL" id="LCFP01000006">
    <property type="protein sequence ID" value="KKS97697.1"/>
    <property type="molecule type" value="Genomic_DNA"/>
</dbReference>
<dbReference type="PROSITE" id="PS00018">
    <property type="entry name" value="EF_HAND_1"/>
    <property type="match status" value="2"/>
</dbReference>
<dbReference type="SUPFAM" id="SSF63446">
    <property type="entry name" value="Type I dockerin domain"/>
    <property type="match status" value="1"/>
</dbReference>
<dbReference type="Pfam" id="PF00404">
    <property type="entry name" value="Dockerin_1"/>
    <property type="match status" value="1"/>
</dbReference>
<evidence type="ECO:0000313" key="3">
    <source>
        <dbReference type="EMBL" id="KKS97697.1"/>
    </source>
</evidence>
<gene>
    <name evidence="3" type="ORF">UV73_C0006G0051</name>
</gene>
<dbReference type="STRING" id="1618443.UV73_C0006G0051"/>
<dbReference type="Proteomes" id="UP000034894">
    <property type="component" value="Unassembled WGS sequence"/>
</dbReference>
<dbReference type="InterPro" id="IPR036439">
    <property type="entry name" value="Dockerin_dom_sf"/>
</dbReference>
<reference evidence="3 4" key="1">
    <citation type="journal article" date="2015" name="Nature">
        <title>rRNA introns, odd ribosomes, and small enigmatic genomes across a large radiation of phyla.</title>
        <authorList>
            <person name="Brown C.T."/>
            <person name="Hug L.A."/>
            <person name="Thomas B.C."/>
            <person name="Sharon I."/>
            <person name="Castelle C.J."/>
            <person name="Singh A."/>
            <person name="Wilkins M.J."/>
            <person name="Williams K.H."/>
            <person name="Banfield J.F."/>
        </authorList>
    </citation>
    <scope>NUCLEOTIDE SEQUENCE [LARGE SCALE GENOMIC DNA]</scope>
</reference>
<evidence type="ECO:0000313" key="4">
    <source>
        <dbReference type="Proteomes" id="UP000034894"/>
    </source>
</evidence>
<dbReference type="InterPro" id="IPR018247">
    <property type="entry name" value="EF_Hand_1_Ca_BS"/>
</dbReference>
<evidence type="ECO:0000256" key="1">
    <source>
        <dbReference type="SAM" id="MobiDB-lite"/>
    </source>
</evidence>
<dbReference type="AlphaFoldDB" id="A0A0G1DJD9"/>
<sequence>MSKKLTSVLLFLLLMQISVNPLLAAKNCANTSVGFIPLIDMGANQLYKGQSGGLYVNGSNSVPLAHLQMAQIAAGQVKPVNGKIGFISVGMSNVSQEFIVFQELVDSDPGVQNSIVTVNGAQSGQSADRWVTPEPGTNPWSVLSSRISSAGLSKEQVQVVWLKQANRDTAETPGLEDAMLLKSNLVYMVKKLKTDYPAIKIIYVSSRIYAGYASGHSSIEPLAYESGFAFRWLIQDQMGITNPTGTSEIDYNNSPVIVWAPYIWADGLNPRSDGLVWKCEDFQDDGGHPSASGELKVAQMLMNFFKTSPLAASWFTGSAPPPTMNVSPSKTPTPPSGQKPGDANGDNKVDGLDYVVWLNNYNKTVSNGSASGDFDGNGKVDGLDYVIWLVNYNK</sequence>
<dbReference type="GO" id="GO:0004553">
    <property type="term" value="F:hydrolase activity, hydrolyzing O-glycosyl compounds"/>
    <property type="evidence" value="ECO:0007669"/>
    <property type="project" value="InterPro"/>
</dbReference>
<dbReference type="Gene3D" id="1.10.1330.10">
    <property type="entry name" value="Dockerin domain"/>
    <property type="match status" value="1"/>
</dbReference>